<gene>
    <name evidence="2" type="ORF">SAMN05444126_11333</name>
</gene>
<comment type="caution">
    <text evidence="2">The sequence shown here is derived from an EMBL/GenBank/DDBJ whole genome shotgun (WGS) entry which is preliminary data.</text>
</comment>
<evidence type="ECO:0000313" key="2">
    <source>
        <dbReference type="EMBL" id="SES05835.1"/>
    </source>
</evidence>
<dbReference type="OrthoDB" id="2889317at2"/>
<feature type="transmembrane region" description="Helical" evidence="1">
    <location>
        <begin position="7"/>
        <end position="27"/>
    </location>
</feature>
<dbReference type="Proteomes" id="UP000199318">
    <property type="component" value="Unassembled WGS sequence"/>
</dbReference>
<evidence type="ECO:0000256" key="1">
    <source>
        <dbReference type="SAM" id="Phobius"/>
    </source>
</evidence>
<organism evidence="2 3">
    <name type="scientific">Salisediminibacterium halotolerans</name>
    <dbReference type="NCBI Taxonomy" id="517425"/>
    <lineage>
        <taxon>Bacteria</taxon>
        <taxon>Bacillati</taxon>
        <taxon>Bacillota</taxon>
        <taxon>Bacilli</taxon>
        <taxon>Bacillales</taxon>
        <taxon>Bacillaceae</taxon>
        <taxon>Salisediminibacterium</taxon>
    </lineage>
</organism>
<name>A0A1H9U8P4_9BACI</name>
<dbReference type="RefSeq" id="WP_093072994.1">
    <property type="nucleotide sequence ID" value="NZ_FOGV01000013.1"/>
</dbReference>
<evidence type="ECO:0000313" key="3">
    <source>
        <dbReference type="Proteomes" id="UP000199318"/>
    </source>
</evidence>
<feature type="transmembrane region" description="Helical" evidence="1">
    <location>
        <begin position="47"/>
        <end position="66"/>
    </location>
</feature>
<dbReference type="EMBL" id="FOGV01000013">
    <property type="protein sequence ID" value="SES05835.1"/>
    <property type="molecule type" value="Genomic_DNA"/>
</dbReference>
<keyword evidence="1" id="KW-1133">Transmembrane helix</keyword>
<dbReference type="AlphaFoldDB" id="A0A1H9U8P4"/>
<proteinExistence type="predicted"/>
<sequence length="67" mass="7592">MNLAPYLIVAGIICLIALVATFVIGFGPDDSEYEDQSAVVRHWSYVTLIYVLAFVPMFFLIFILFML</sequence>
<keyword evidence="1" id="KW-0472">Membrane</keyword>
<protein>
    <submittedName>
        <fullName evidence="2">Uncharacterized protein</fullName>
    </submittedName>
</protein>
<reference evidence="3" key="1">
    <citation type="submission" date="2016-10" db="EMBL/GenBank/DDBJ databases">
        <authorList>
            <person name="de Groot N.N."/>
        </authorList>
    </citation>
    <scope>NUCLEOTIDE SEQUENCE [LARGE SCALE GENOMIC DNA]</scope>
    <source>
        <strain evidence="3">10nlg</strain>
    </source>
</reference>
<keyword evidence="1" id="KW-0812">Transmembrane</keyword>
<accession>A0A1H9U8P4</accession>
<keyword evidence="3" id="KW-1185">Reference proteome</keyword>